<feature type="domain" description="PAZ" evidence="1">
    <location>
        <begin position="332"/>
        <end position="450"/>
    </location>
</feature>
<dbReference type="CDD" id="cd02846">
    <property type="entry name" value="PAZ_argonaute_like"/>
    <property type="match status" value="1"/>
</dbReference>
<sequence length="994" mass="110602">MAVVEAEAAFSNKASQVVAVETAAEVAAEGSAAKVVGVAAEAVVILDREHQQAHLLFSSMDPNVISQYRLTRYRQDGKTHPPRQDIQQLEDATFKHDLASSLQNLKIKSEAPLRPAYGTKGTPITLWANYFELLPSKAQPFNRYAVDLISEEKGDEPKGKKRERLVQLLLAQLPKHVAIASDYKSTILSAQTLGFATKSFLITYYSETESGPGNNSPKYRAKVQFTGTLTFETLLDYLSSTNLTQEKPATKDDIIQATNIVLGHGMKSNPKIITKRNKYFPEEGNLVEKWMLANGLEAFRGFFMSVRAATGRILLNIQVQHIAVWEAIPLVSLFDKMMRDRMSWPEISRAISGLWVHVSHLNRRLKRIGGLATPTEARRGQNPPQVPSFGANANQVKFWKDSVQPARYVSVADHFKKEWKQLSQPNAPVVNVGTKSAPVYIPSELCHVKKQQDYDKKLSPDATSAMIGGRNGGAVRFAPENARTISGNGMALLKENSGKMLSNFGVEVDTTMVTVSARVLAGVRLEYSGKIQQPRDASWNMRDIKFSKGAQMSAWTFVWVRTRQSSGSFDNLQQVDSTVRDFRTIMEKCGVKVAAHRPGRELVLNNPEDPDAEIDQYFSGIAAVQLVLVILPFKSTPIYNAVKRAGDVKYGVHTVDVVGDRKKFAKGLQTGDNAQYFANDALKFNLKLGGHNQLLRSADLGFVSEGKTMLVGLDVTHPAPGSSESAPSVSSITASINAQLGQWPADVKIQTGRKEMIEGLKGMFKTRLQLWQRHNQQKLPEEIIVYRDGVGETMYNLVRDTELPQMREACRELYPATATKAEKPHITIVICGKRHNTRFYPTKEAEADQRTGGTRNGTIVDRGITEARIWDFYLQAHTALQGTPKSAHYVVVHDEIFRRRATAVKSNDGRTSGQRAADELEHLTHAMCYMFGRATKAVSLCPPAYYADLVCDRARRWLSRVFDERTVVSSEDGGEARPEDVQVHANLKDTMFYI</sequence>
<dbReference type="PROSITE" id="PS50821">
    <property type="entry name" value="PAZ"/>
    <property type="match status" value="1"/>
</dbReference>
<evidence type="ECO:0000259" key="2">
    <source>
        <dbReference type="PROSITE" id="PS50822"/>
    </source>
</evidence>
<dbReference type="InterPro" id="IPR032474">
    <property type="entry name" value="Argonaute_N"/>
</dbReference>
<organism evidence="3 4">
    <name type="scientific">Lithohypha guttulata</name>
    <dbReference type="NCBI Taxonomy" id="1690604"/>
    <lineage>
        <taxon>Eukaryota</taxon>
        <taxon>Fungi</taxon>
        <taxon>Dikarya</taxon>
        <taxon>Ascomycota</taxon>
        <taxon>Pezizomycotina</taxon>
        <taxon>Eurotiomycetes</taxon>
        <taxon>Chaetothyriomycetidae</taxon>
        <taxon>Chaetothyriales</taxon>
        <taxon>Trichomeriaceae</taxon>
        <taxon>Lithohypha</taxon>
    </lineage>
</organism>
<dbReference type="CDD" id="cd04657">
    <property type="entry name" value="Piwi_ago-like"/>
    <property type="match status" value="1"/>
</dbReference>
<reference evidence="3 4" key="1">
    <citation type="submission" date="2023-08" db="EMBL/GenBank/DDBJ databases">
        <title>Black Yeasts Isolated from many extreme environments.</title>
        <authorList>
            <person name="Coleine C."/>
            <person name="Stajich J.E."/>
            <person name="Selbmann L."/>
        </authorList>
    </citation>
    <scope>NUCLEOTIDE SEQUENCE [LARGE SCALE GENOMIC DNA]</scope>
    <source>
        <strain evidence="3 4">CCFEE 5885</strain>
    </source>
</reference>
<dbReference type="InterPro" id="IPR036397">
    <property type="entry name" value="RNaseH_sf"/>
</dbReference>
<protein>
    <submittedName>
        <fullName evidence="3">Uncharacterized protein</fullName>
    </submittedName>
</protein>
<dbReference type="SUPFAM" id="SSF53098">
    <property type="entry name" value="Ribonuclease H-like"/>
    <property type="match status" value="1"/>
</dbReference>
<dbReference type="Gene3D" id="3.40.50.2300">
    <property type="match status" value="1"/>
</dbReference>
<dbReference type="Pfam" id="PF02171">
    <property type="entry name" value="Piwi"/>
    <property type="match status" value="1"/>
</dbReference>
<evidence type="ECO:0000313" key="4">
    <source>
        <dbReference type="Proteomes" id="UP001345013"/>
    </source>
</evidence>
<dbReference type="InterPro" id="IPR003165">
    <property type="entry name" value="Piwi"/>
</dbReference>
<dbReference type="EMBL" id="JAVRRG010000132">
    <property type="protein sequence ID" value="KAK5081862.1"/>
    <property type="molecule type" value="Genomic_DNA"/>
</dbReference>
<dbReference type="Gene3D" id="2.170.260.10">
    <property type="entry name" value="paz domain"/>
    <property type="match status" value="1"/>
</dbReference>
<feature type="domain" description="Piwi" evidence="2">
    <location>
        <begin position="626"/>
        <end position="959"/>
    </location>
</feature>
<dbReference type="Pfam" id="PF16486">
    <property type="entry name" value="ArgoN"/>
    <property type="match status" value="1"/>
</dbReference>
<dbReference type="InterPro" id="IPR012337">
    <property type="entry name" value="RNaseH-like_sf"/>
</dbReference>
<dbReference type="Proteomes" id="UP001345013">
    <property type="component" value="Unassembled WGS sequence"/>
</dbReference>
<keyword evidence="4" id="KW-1185">Reference proteome</keyword>
<dbReference type="Gene3D" id="3.30.420.10">
    <property type="entry name" value="Ribonuclease H-like superfamily/Ribonuclease H"/>
    <property type="match status" value="1"/>
</dbReference>
<dbReference type="InterPro" id="IPR003100">
    <property type="entry name" value="PAZ_dom"/>
</dbReference>
<dbReference type="SMART" id="SM00950">
    <property type="entry name" value="Piwi"/>
    <property type="match status" value="1"/>
</dbReference>
<dbReference type="Pfam" id="PF08699">
    <property type="entry name" value="ArgoL1"/>
    <property type="match status" value="1"/>
</dbReference>
<dbReference type="PANTHER" id="PTHR22891">
    <property type="entry name" value="EUKARYOTIC TRANSLATION INITIATION FACTOR 2C"/>
    <property type="match status" value="1"/>
</dbReference>
<dbReference type="InterPro" id="IPR036085">
    <property type="entry name" value="PAZ_dom_sf"/>
</dbReference>
<dbReference type="Pfam" id="PF02170">
    <property type="entry name" value="PAZ"/>
    <property type="match status" value="1"/>
</dbReference>
<dbReference type="InterPro" id="IPR045246">
    <property type="entry name" value="Piwi_ago-like"/>
</dbReference>
<accession>A0ABR0K1N4</accession>
<dbReference type="SMART" id="SM01163">
    <property type="entry name" value="DUF1785"/>
    <property type="match status" value="1"/>
</dbReference>
<proteinExistence type="predicted"/>
<name>A0ABR0K1N4_9EURO</name>
<dbReference type="SUPFAM" id="SSF101690">
    <property type="entry name" value="PAZ domain"/>
    <property type="match status" value="1"/>
</dbReference>
<gene>
    <name evidence="3" type="ORF">LTR24_008064</name>
</gene>
<evidence type="ECO:0000313" key="3">
    <source>
        <dbReference type="EMBL" id="KAK5081862.1"/>
    </source>
</evidence>
<dbReference type="InterPro" id="IPR014811">
    <property type="entry name" value="ArgoL1"/>
</dbReference>
<dbReference type="PROSITE" id="PS50822">
    <property type="entry name" value="PIWI"/>
    <property type="match status" value="1"/>
</dbReference>
<comment type="caution">
    <text evidence="3">The sequence shown here is derived from an EMBL/GenBank/DDBJ whole genome shotgun (WGS) entry which is preliminary data.</text>
</comment>
<evidence type="ECO:0000259" key="1">
    <source>
        <dbReference type="PROSITE" id="PS50821"/>
    </source>
</evidence>